<dbReference type="InterPro" id="IPR029063">
    <property type="entry name" value="SAM-dependent_MTases_sf"/>
</dbReference>
<sequence length="431" mass="47997">MSDDGAYASKSPTWMTAGAAAEGYPPKGSSPKDSSRKRLSPKGYSPKGSSPKGYSPKPGSEHERTSHSPPSIYNIPLAGSPGADAPTAEEQAAADEDAAEAPVQAENGIAIDSDQGSFFDDGYETDSNPSISTSLASSMRNYKFENGRRYHRFREGRYNFPNDEMEQDREDLKHALVVKLCQTYYFAPIHHNMQNILDMGTGTGIWAIEVGDQHPEATVLGVDLSPIQPEWVPPNVKFMVDDIESPWIHPPNHFDLIHSRHIVMAVKDWPRLLQNAYRHLKPGGWIELQEIHHFPQSPSDTPLPADLPLVQFWDLVAQGLDNLGVDFKRTLSLASMVRDCGYANVTERVFHVPIGTWPKNRTLKECGLYWKTVLMEGLSPIALGPFTRGLGWSQAQVEAFLVGVRQCMKEGKDNAFMPMHIIYAQRPWDDV</sequence>
<dbReference type="Proteomes" id="UP000091956">
    <property type="component" value="Unassembled WGS sequence"/>
</dbReference>
<proteinExistence type="predicted"/>
<accession>A0A1B8GB31</accession>
<reference evidence="3" key="2">
    <citation type="journal article" date="2018" name="Nat. Commun.">
        <title>Extreme sensitivity to ultraviolet light in the fungal pathogen causing white-nose syndrome of bats.</title>
        <authorList>
            <person name="Palmer J.M."/>
            <person name="Drees K.P."/>
            <person name="Foster J.T."/>
            <person name="Lindner D.L."/>
        </authorList>
    </citation>
    <scope>NUCLEOTIDE SEQUENCE [LARGE SCALE GENOMIC DNA]</scope>
    <source>
        <strain evidence="3">UAMH 10579</strain>
    </source>
</reference>
<dbReference type="PANTHER" id="PTHR43591:SF10">
    <property type="entry name" value="ABC TRANSMEMBRANE TYPE-1 DOMAIN-CONTAINING PROTEIN-RELATED"/>
    <property type="match status" value="1"/>
</dbReference>
<keyword evidence="3" id="KW-1185">Reference proteome</keyword>
<reference evidence="2 3" key="1">
    <citation type="submission" date="2016-03" db="EMBL/GenBank/DDBJ databases">
        <title>Comparative genomics of Pseudogymnoascus destructans, the fungus causing white-nose syndrome of bats.</title>
        <authorList>
            <person name="Palmer J.M."/>
            <person name="Drees K.P."/>
            <person name="Foster J.T."/>
            <person name="Lindner D.L."/>
        </authorList>
    </citation>
    <scope>NUCLEOTIDE SEQUENCE [LARGE SCALE GENOMIC DNA]</scope>
    <source>
        <strain evidence="2 3">UAMH 10579</strain>
    </source>
</reference>
<dbReference type="AlphaFoldDB" id="A0A1B8GB31"/>
<feature type="region of interest" description="Disordered" evidence="1">
    <location>
        <begin position="1"/>
        <end position="100"/>
    </location>
</feature>
<organism evidence="2 3">
    <name type="scientific">Pseudogymnoascus verrucosus</name>
    <dbReference type="NCBI Taxonomy" id="342668"/>
    <lineage>
        <taxon>Eukaryota</taxon>
        <taxon>Fungi</taxon>
        <taxon>Dikarya</taxon>
        <taxon>Ascomycota</taxon>
        <taxon>Pezizomycotina</taxon>
        <taxon>Leotiomycetes</taxon>
        <taxon>Thelebolales</taxon>
        <taxon>Thelebolaceae</taxon>
        <taxon>Pseudogymnoascus</taxon>
    </lineage>
</organism>
<dbReference type="Pfam" id="PF13489">
    <property type="entry name" value="Methyltransf_23"/>
    <property type="match status" value="1"/>
</dbReference>
<dbReference type="STRING" id="342668.A0A1B8GB31"/>
<evidence type="ECO:0000313" key="3">
    <source>
        <dbReference type="Proteomes" id="UP000091956"/>
    </source>
</evidence>
<dbReference type="SUPFAM" id="SSF53335">
    <property type="entry name" value="S-adenosyl-L-methionine-dependent methyltransferases"/>
    <property type="match status" value="1"/>
</dbReference>
<name>A0A1B8GB31_9PEZI</name>
<protein>
    <recommendedName>
        <fullName evidence="4">Methyltransferase domain-containing protein</fullName>
    </recommendedName>
</protein>
<dbReference type="EMBL" id="KV460259">
    <property type="protein sequence ID" value="OBT93038.1"/>
    <property type="molecule type" value="Genomic_DNA"/>
</dbReference>
<dbReference type="CDD" id="cd02440">
    <property type="entry name" value="AdoMet_MTases"/>
    <property type="match status" value="1"/>
</dbReference>
<dbReference type="Gene3D" id="3.40.50.150">
    <property type="entry name" value="Vaccinia Virus protein VP39"/>
    <property type="match status" value="1"/>
</dbReference>
<evidence type="ECO:0000313" key="2">
    <source>
        <dbReference type="EMBL" id="OBT93038.1"/>
    </source>
</evidence>
<dbReference type="RefSeq" id="XP_018126771.1">
    <property type="nucleotide sequence ID" value="XM_018277990.2"/>
</dbReference>
<evidence type="ECO:0000256" key="1">
    <source>
        <dbReference type="SAM" id="MobiDB-lite"/>
    </source>
</evidence>
<gene>
    <name evidence="2" type="ORF">VE01_08569</name>
</gene>
<feature type="compositionally biased region" description="Low complexity" evidence="1">
    <location>
        <begin position="41"/>
        <end position="58"/>
    </location>
</feature>
<dbReference type="GeneID" id="28841955"/>
<dbReference type="GO" id="GO:0008168">
    <property type="term" value="F:methyltransferase activity"/>
    <property type="evidence" value="ECO:0007669"/>
    <property type="project" value="TreeGrafter"/>
</dbReference>
<dbReference type="PANTHER" id="PTHR43591">
    <property type="entry name" value="METHYLTRANSFERASE"/>
    <property type="match status" value="1"/>
</dbReference>
<evidence type="ECO:0008006" key="4">
    <source>
        <dbReference type="Google" id="ProtNLM"/>
    </source>
</evidence>
<dbReference type="OrthoDB" id="184880at2759"/>